<dbReference type="RefSeq" id="WP_009202060.1">
    <property type="nucleotide sequence ID" value="NZ_ACJX03000001.1"/>
</dbReference>
<dbReference type="Gene3D" id="1.10.3210.10">
    <property type="entry name" value="Hypothetical protein af1432"/>
    <property type="match status" value="1"/>
</dbReference>
<dbReference type="Pfam" id="PF13487">
    <property type="entry name" value="HD_5"/>
    <property type="match status" value="1"/>
</dbReference>
<proteinExistence type="predicted"/>
<evidence type="ECO:0000313" key="3">
    <source>
        <dbReference type="Proteomes" id="UP000005273"/>
    </source>
</evidence>
<dbReference type="PROSITE" id="PS51832">
    <property type="entry name" value="HD_GYP"/>
    <property type="match status" value="1"/>
</dbReference>
<dbReference type="CDD" id="cd00077">
    <property type="entry name" value="HDc"/>
    <property type="match status" value="1"/>
</dbReference>
<feature type="domain" description="HD-GYP" evidence="1">
    <location>
        <begin position="109"/>
        <end position="305"/>
    </location>
</feature>
<name>A0A0T5XA98_9BACT</name>
<reference evidence="3" key="1">
    <citation type="submission" date="2012-09" db="EMBL/GenBank/DDBJ databases">
        <authorList>
            <person name="Weinstock G."/>
            <person name="Sodergren E."/>
            <person name="Clifton S."/>
            <person name="Fulton L."/>
            <person name="Fulton B."/>
            <person name="Courtney L."/>
            <person name="Fronick C."/>
            <person name="Harrison M."/>
            <person name="Strong C."/>
            <person name="Farmer C."/>
            <person name="Delehaunty K."/>
            <person name="Markovic C."/>
            <person name="Hall O."/>
            <person name="Minx P."/>
            <person name="Tomlinson C."/>
            <person name="Mitreva M."/>
            <person name="Nelson J."/>
            <person name="Hou S."/>
            <person name="Wollam A."/>
            <person name="Pepin K.H."/>
            <person name="Johnson M."/>
            <person name="Bhonagiri V."/>
            <person name="Nash W.E."/>
            <person name="Suruliraj S."/>
            <person name="Warren W."/>
            <person name="Chinwalla A."/>
            <person name="Mardis E.R."/>
            <person name="Wilson R.K."/>
        </authorList>
    </citation>
    <scope>NUCLEOTIDE SEQUENCE [LARGE SCALE GENOMIC DNA]</scope>
    <source>
        <strain evidence="3">OS1</strain>
    </source>
</reference>
<dbReference type="AlphaFoldDB" id="A0A0T5XA98"/>
<dbReference type="InterPro" id="IPR003607">
    <property type="entry name" value="HD/PDEase_dom"/>
</dbReference>
<dbReference type="OrthoDB" id="5162at2"/>
<evidence type="ECO:0000259" key="1">
    <source>
        <dbReference type="PROSITE" id="PS51832"/>
    </source>
</evidence>
<dbReference type="eggNOG" id="COG2206">
    <property type="taxonomic scope" value="Bacteria"/>
</dbReference>
<dbReference type="PANTHER" id="PTHR43155:SF2">
    <property type="entry name" value="CYCLIC DI-GMP PHOSPHODIESTERASE PA4108"/>
    <property type="match status" value="1"/>
</dbReference>
<dbReference type="SMART" id="SM00471">
    <property type="entry name" value="HDc"/>
    <property type="match status" value="1"/>
</dbReference>
<organism evidence="2 3">
    <name type="scientific">Acetomicrobium hydrogeniformans ATCC BAA-1850</name>
    <dbReference type="NCBI Taxonomy" id="592015"/>
    <lineage>
        <taxon>Bacteria</taxon>
        <taxon>Thermotogati</taxon>
        <taxon>Synergistota</taxon>
        <taxon>Synergistia</taxon>
        <taxon>Synergistales</taxon>
        <taxon>Acetomicrobiaceae</taxon>
        <taxon>Acetomicrobium</taxon>
    </lineage>
</organism>
<dbReference type="SUPFAM" id="SSF109604">
    <property type="entry name" value="HD-domain/PDEase-like"/>
    <property type="match status" value="1"/>
</dbReference>
<dbReference type="Proteomes" id="UP000005273">
    <property type="component" value="Unassembled WGS sequence"/>
</dbReference>
<comment type="caution">
    <text evidence="2">The sequence shown here is derived from an EMBL/GenBank/DDBJ whole genome shotgun (WGS) entry which is preliminary data.</text>
</comment>
<accession>A0A0T5XA98</accession>
<dbReference type="PANTHER" id="PTHR43155">
    <property type="entry name" value="CYCLIC DI-GMP PHOSPHODIESTERASE PA4108-RELATED"/>
    <property type="match status" value="1"/>
</dbReference>
<keyword evidence="3" id="KW-1185">Reference proteome</keyword>
<dbReference type="STRING" id="592015.HMPREF1705_04574"/>
<sequence>MKLISTEKLKSGMIVARPIISDAGILLLNSDVTLNDRLIELIKRRGIPFLYVKDDRIDTDVKPLITPEDTAKAVYVIKKAFDQALQSSLRRSSQMNLELLDDIVSGIVEIISRQNDLIVHLIDIKNADSYTFQHSLQVMTISLMIGKILDMTKNQLHNLGMGAVLHDIGKVGIPKSILNKEGPLTEEERSIVRQHPKIGFEFLQDCPLVWPTARAVVLQHHEKWDGSGYPRGLAGEDIHIYSRIVAPVNVYDALISKRPYQESMLPHQAYYYIKGKAGLLFDPLVVEKFLDIVAPYPIGTWVKLNSGEVGLVTSIKPGKVAYPEVKIFYDNNLKSLKNPTTISLAENTILSIDEVVEEPSE</sequence>
<evidence type="ECO:0000313" key="2">
    <source>
        <dbReference type="EMBL" id="KRT35303.1"/>
    </source>
</evidence>
<gene>
    <name evidence="2" type="ORF">HMPREF1705_04574</name>
</gene>
<dbReference type="InterPro" id="IPR037522">
    <property type="entry name" value="HD_GYP_dom"/>
</dbReference>
<dbReference type="EMBL" id="ACJX03000001">
    <property type="protein sequence ID" value="KRT35303.1"/>
    <property type="molecule type" value="Genomic_DNA"/>
</dbReference>
<protein>
    <submittedName>
        <fullName evidence="2">HD domain protein</fullName>
    </submittedName>
</protein>